<proteinExistence type="inferred from homology"/>
<dbReference type="GeneID" id="9809226"/>
<evidence type="ECO:0000256" key="5">
    <source>
        <dbReference type="ARBA" id="ARBA00022840"/>
    </source>
</evidence>
<dbReference type="AlphaFoldDB" id="A0A6A5HVY2"/>
<dbReference type="GO" id="GO:0035556">
    <property type="term" value="P:intracellular signal transduction"/>
    <property type="evidence" value="ECO:0007669"/>
    <property type="project" value="TreeGrafter"/>
</dbReference>
<feature type="binding site" evidence="7">
    <location>
        <position position="65"/>
    </location>
    <ligand>
        <name>ATP</name>
        <dbReference type="ChEBI" id="CHEBI:30616"/>
    </ligand>
</feature>
<evidence type="ECO:0000256" key="3">
    <source>
        <dbReference type="ARBA" id="ARBA00022741"/>
    </source>
</evidence>
<dbReference type="Gene3D" id="3.30.200.20">
    <property type="entry name" value="Phosphorylase Kinase, domain 1"/>
    <property type="match status" value="1"/>
</dbReference>
<protein>
    <recommendedName>
        <fullName evidence="9">Protein kinase domain-containing protein</fullName>
    </recommendedName>
</protein>
<dbReference type="GO" id="GO:0005737">
    <property type="term" value="C:cytoplasm"/>
    <property type="evidence" value="ECO:0007669"/>
    <property type="project" value="TreeGrafter"/>
</dbReference>
<dbReference type="FunFam" id="1.10.510.10:FF:001001">
    <property type="entry name" value="Putative serine/threonine-protein kinase K06H7.1"/>
    <property type="match status" value="1"/>
</dbReference>
<feature type="region of interest" description="Disordered" evidence="8">
    <location>
        <begin position="1"/>
        <end position="22"/>
    </location>
</feature>
<feature type="compositionally biased region" description="Low complexity" evidence="8">
    <location>
        <begin position="309"/>
        <end position="323"/>
    </location>
</feature>
<dbReference type="Pfam" id="PF00069">
    <property type="entry name" value="Pkinase"/>
    <property type="match status" value="2"/>
</dbReference>
<accession>A0A6A5HVY2</accession>
<dbReference type="InterPro" id="IPR000719">
    <property type="entry name" value="Prot_kinase_dom"/>
</dbReference>
<feature type="compositionally biased region" description="Basic and acidic residues" evidence="8">
    <location>
        <begin position="666"/>
        <end position="719"/>
    </location>
</feature>
<dbReference type="GO" id="GO:0015630">
    <property type="term" value="C:microtubule cytoskeleton"/>
    <property type="evidence" value="ECO:0007669"/>
    <property type="project" value="UniProtKB-ARBA"/>
</dbReference>
<dbReference type="SMART" id="SM00220">
    <property type="entry name" value="S_TKc"/>
    <property type="match status" value="2"/>
</dbReference>
<dbReference type="InterPro" id="IPR008271">
    <property type="entry name" value="Ser/Thr_kinase_AS"/>
</dbReference>
<evidence type="ECO:0000259" key="9">
    <source>
        <dbReference type="PROSITE" id="PS50011"/>
    </source>
</evidence>
<dbReference type="PANTHER" id="PTHR24346:SF82">
    <property type="entry name" value="KP78A-RELATED"/>
    <property type="match status" value="1"/>
</dbReference>
<evidence type="ECO:0000256" key="7">
    <source>
        <dbReference type="PROSITE-ProRule" id="PRU10141"/>
    </source>
</evidence>
<feature type="domain" description="Protein kinase" evidence="9">
    <location>
        <begin position="351"/>
        <end position="621"/>
    </location>
</feature>
<dbReference type="InterPro" id="IPR017441">
    <property type="entry name" value="Protein_kinase_ATP_BS"/>
</dbReference>
<feature type="region of interest" description="Disordered" evidence="8">
    <location>
        <begin position="639"/>
        <end position="719"/>
    </location>
</feature>
<keyword evidence="5 7" id="KW-0067">ATP-binding</keyword>
<comment type="caution">
    <text evidence="10">The sequence shown here is derived from an EMBL/GenBank/DDBJ whole genome shotgun (WGS) entry which is preliminary data.</text>
</comment>
<dbReference type="Proteomes" id="UP000483820">
    <property type="component" value="Chromosome I"/>
</dbReference>
<keyword evidence="2" id="KW-0808">Transferase</keyword>
<comment type="similarity">
    <text evidence="6">Belongs to the protein kinase superfamily. CK1 Ser/Thr protein kinase family.</text>
</comment>
<dbReference type="GO" id="GO:0005524">
    <property type="term" value="F:ATP binding"/>
    <property type="evidence" value="ECO:0007669"/>
    <property type="project" value="UniProtKB-UniRule"/>
</dbReference>
<organism evidence="10 11">
    <name type="scientific">Caenorhabditis remanei</name>
    <name type="common">Caenorhabditis vulgaris</name>
    <dbReference type="NCBI Taxonomy" id="31234"/>
    <lineage>
        <taxon>Eukaryota</taxon>
        <taxon>Metazoa</taxon>
        <taxon>Ecdysozoa</taxon>
        <taxon>Nematoda</taxon>
        <taxon>Chromadorea</taxon>
        <taxon>Rhabditida</taxon>
        <taxon>Rhabditina</taxon>
        <taxon>Rhabditomorpha</taxon>
        <taxon>Rhabditoidea</taxon>
        <taxon>Rhabditidae</taxon>
        <taxon>Peloderinae</taxon>
        <taxon>Caenorhabditis</taxon>
    </lineage>
</organism>
<dbReference type="PROSITE" id="PS00108">
    <property type="entry name" value="PROTEIN_KINASE_ST"/>
    <property type="match status" value="1"/>
</dbReference>
<dbReference type="PROSITE" id="PS50011">
    <property type="entry name" value="PROTEIN_KINASE_DOM"/>
    <property type="match status" value="2"/>
</dbReference>
<evidence type="ECO:0000256" key="2">
    <source>
        <dbReference type="ARBA" id="ARBA00022679"/>
    </source>
</evidence>
<dbReference type="Gene3D" id="1.10.510.10">
    <property type="entry name" value="Transferase(Phosphotransferase) domain 1"/>
    <property type="match status" value="2"/>
</dbReference>
<dbReference type="FunFam" id="3.30.200.20:FF:000358">
    <property type="entry name" value="Tau tubulin kinase 2b"/>
    <property type="match status" value="1"/>
</dbReference>
<evidence type="ECO:0000256" key="4">
    <source>
        <dbReference type="ARBA" id="ARBA00022777"/>
    </source>
</evidence>
<feature type="compositionally biased region" description="Acidic residues" evidence="8">
    <location>
        <begin position="7"/>
        <end position="18"/>
    </location>
</feature>
<dbReference type="PROSITE" id="PS00107">
    <property type="entry name" value="PROTEIN_KINASE_ATP"/>
    <property type="match status" value="1"/>
</dbReference>
<dbReference type="KEGG" id="crq:GCK72_002282"/>
<reference evidence="10 11" key="1">
    <citation type="submission" date="2019-12" db="EMBL/GenBank/DDBJ databases">
        <title>Chromosome-level assembly of the Caenorhabditis remanei genome.</title>
        <authorList>
            <person name="Teterina A.A."/>
            <person name="Willis J.H."/>
            <person name="Phillips P.C."/>
        </authorList>
    </citation>
    <scope>NUCLEOTIDE SEQUENCE [LARGE SCALE GENOMIC DNA]</scope>
    <source>
        <strain evidence="10 11">PX506</strain>
        <tissue evidence="10">Whole organism</tissue>
    </source>
</reference>
<dbReference type="CTD" id="9809226"/>
<dbReference type="FunFam" id="1.10.510.10:FF:000658">
    <property type="entry name" value="Protein CBG12184"/>
    <property type="match status" value="1"/>
</dbReference>
<evidence type="ECO:0000256" key="1">
    <source>
        <dbReference type="ARBA" id="ARBA00022527"/>
    </source>
</evidence>
<dbReference type="SUPFAM" id="SSF56112">
    <property type="entry name" value="Protein kinase-like (PK-like)"/>
    <property type="match status" value="2"/>
</dbReference>
<dbReference type="PANTHER" id="PTHR24346">
    <property type="entry name" value="MAP/MICROTUBULE AFFINITY-REGULATING KINASE"/>
    <property type="match status" value="1"/>
</dbReference>
<evidence type="ECO:0000313" key="10">
    <source>
        <dbReference type="EMBL" id="KAF1770463.1"/>
    </source>
</evidence>
<gene>
    <name evidence="10" type="ORF">GCK72_002282</name>
</gene>
<feature type="region of interest" description="Disordered" evidence="8">
    <location>
        <begin position="298"/>
        <end position="337"/>
    </location>
</feature>
<evidence type="ECO:0000256" key="6">
    <source>
        <dbReference type="ARBA" id="ARBA00061588"/>
    </source>
</evidence>
<evidence type="ECO:0000256" key="8">
    <source>
        <dbReference type="SAM" id="MobiDB-lite"/>
    </source>
</evidence>
<dbReference type="RefSeq" id="XP_053591990.1">
    <property type="nucleotide sequence ID" value="XM_053723345.1"/>
</dbReference>
<keyword evidence="4" id="KW-0418">Kinase</keyword>
<sequence>MVKEENTDVSENQEEPEELSPKTKAFAPTLEKDYKLKFDRILGSGSYSRVARATFGDKKIEVAAKVINITPTREKDDYIKKFLPREKEIVKLLKHDNICRLYEMISFPDHIIFVTEFCAGGDLLRKMKDIKTMNEDEAKFMFRQFIAALTHLQAYNIVHRDLKCENIFLDKYENVKLGDFGFSRILKPGEKSATFCGSRAYVAPEILRGREYSGNAVDVWSTGVILYIMLTGSMPFDDRNPQKMIERQLAHKIKFPKSCTASTSSKALILEILQPHAPNRPTYKAICESEWLRNQPYYMKPDEPPKPSTPAAPVTPSTTPVTTGNAKPKDMKHTDNGTVELPKGKIVGCSWQVIRKLGEGGCGSVYLVKNLEDETEAAMKAESNTATGGCVLKLEVAILKKLTGKQHVCQFLFAARLQDFSYVIMTLLGESLNKIVKRVGRQITVSSQVRIAANILFCLKQIHDIGFIHRDLKPANMALGYKSNVEECRFFHVLDFGLARQFIVANTDEPTRLMMRRPRERSLFRGTTRYCSIRMHDRAEQGRVDDLWSMIYLLAELRGPLPWSAQNDKRVVGEMKRLHSDEVVLQNSPMEFLEIARHLRSLNYFNRPDYHRIFLLLISVMQKGKFQWSDPFDWEMIPPKPSKSTSASPLQLSKETIKKNGGSREILSKENFSKEDLKTAQKTETTSKEKASKEKTSREKASNESAEKISHSGEKADEEKKELMKLLPFDAEFFASDPIGF</sequence>
<keyword evidence="1" id="KW-0723">Serine/threonine-protein kinase</keyword>
<evidence type="ECO:0000313" key="11">
    <source>
        <dbReference type="Proteomes" id="UP000483820"/>
    </source>
</evidence>
<feature type="domain" description="Protein kinase" evidence="9">
    <location>
        <begin position="36"/>
        <end position="292"/>
    </location>
</feature>
<name>A0A6A5HVY2_CAERE</name>
<dbReference type="InterPro" id="IPR011009">
    <property type="entry name" value="Kinase-like_dom_sf"/>
</dbReference>
<dbReference type="GO" id="GO:0004674">
    <property type="term" value="F:protein serine/threonine kinase activity"/>
    <property type="evidence" value="ECO:0007669"/>
    <property type="project" value="UniProtKB-KW"/>
</dbReference>
<keyword evidence="3 7" id="KW-0547">Nucleotide-binding</keyword>
<dbReference type="EMBL" id="WUAV01000001">
    <property type="protein sequence ID" value="KAF1770463.1"/>
    <property type="molecule type" value="Genomic_DNA"/>
</dbReference>